<keyword evidence="6 12" id="KW-0210">Decarboxylase</keyword>
<keyword evidence="8 12" id="KW-0663">Pyridoxal phosphate</keyword>
<dbReference type="Gene3D" id="1.20.58.930">
    <property type="match status" value="1"/>
</dbReference>
<dbReference type="KEGG" id="xoo:XOO0220"/>
<dbReference type="FunFam" id="3.20.20.10:FF:000001">
    <property type="entry name" value="Biosynthetic arginine decarboxylase"/>
    <property type="match status" value="1"/>
</dbReference>
<sequence length="645" mass="70708">MPGVTLHALFYSSRDSEMSDWSLDQARKTYSIPHWADGYFDVNAAGHVVVTPTADGPAVSLPEVVDAARAAGAKLPLLVRFPDILGQRLGKLQAAFAQAQSEWDYAGGYTAVYPIKVNQHRGVAGTLASHHGDGFGLEAGSKPELMAVLALSRPGGLIVCNGYKDREYIRLALIGRKLGLQTFIVIEKPSELNLVLEEARALDVKPGLGVRMRLASLGAGKWQNSGGDKAKFGLSPRQVLDLWKTLRDTEYADSLNLLHFHMGSQISNVRDIANGMREATRYFVELSRLGAKISHVDVGGGLGIDYEGTRSRSYCSINYGLHSYASNIVQPLASACEEHGLAPPRIVTECGRAMTAHHAVLIANVSEVEQAPEGRVPDAHADEPAAIRHLREIHDELDVRPAVELFQEAQHFHAEGLSAYALGQIDLTHRARIDDLFYAIAHGVRARLSFDEKSHRPVLDELNERLVDKYFVNFSVFESIPDVWAIDQVFPIVPIERLNEAPQRRGIIADMTCDSDGMVKTYVENESLDSSLPLHSLNAGESYRIGFFLVGAYQEILGDIHNLFGDTDAVEVAVDGDGYRIAQQRRGDTTDVMVDYVGYHLDTLRATYAERIAAAQLPPERAQELSAALEAGLTGYTYLSDEPLG</sequence>
<dbReference type="UniPathway" id="UPA00186">
    <property type="reaction ID" value="UER00284"/>
</dbReference>
<protein>
    <recommendedName>
        <fullName evidence="12">Biosynthetic arginine decarboxylase</fullName>
        <shortName evidence="12">ADC</shortName>
        <ecNumber evidence="12">4.1.1.19</ecNumber>
    </recommendedName>
</protein>
<dbReference type="Gene3D" id="2.40.37.10">
    <property type="entry name" value="Lyase, Ornithine Decarboxylase, Chain A, domain 1"/>
    <property type="match status" value="1"/>
</dbReference>
<dbReference type="PRINTS" id="PR01179">
    <property type="entry name" value="ODADCRBXLASE"/>
</dbReference>
<comment type="cofactor">
    <cofactor evidence="2 12">
        <name>Mg(2+)</name>
        <dbReference type="ChEBI" id="CHEBI:18420"/>
    </cofactor>
</comment>
<feature type="binding site" evidence="12">
    <location>
        <begin position="296"/>
        <end position="306"/>
    </location>
    <ligand>
        <name>substrate</name>
    </ligand>
</feature>
<evidence type="ECO:0000256" key="13">
    <source>
        <dbReference type="PIRSR" id="PIRSR001336-50"/>
    </source>
</evidence>
<keyword evidence="9 12" id="KW-0745">Spermidine biosynthesis</keyword>
<evidence type="ECO:0000256" key="4">
    <source>
        <dbReference type="ARBA" id="ARBA00008357"/>
    </source>
</evidence>
<dbReference type="Pfam" id="PF17810">
    <property type="entry name" value="Arg_decarb_HB"/>
    <property type="match status" value="1"/>
</dbReference>
<dbReference type="InterPro" id="IPR022644">
    <property type="entry name" value="De-COase2_N"/>
</dbReference>
<feature type="active site" description="Proton donor" evidence="14">
    <location>
        <position position="513"/>
    </location>
</feature>
<dbReference type="Proteomes" id="UP000006735">
    <property type="component" value="Chromosome"/>
</dbReference>
<dbReference type="SUPFAM" id="SSF50621">
    <property type="entry name" value="Alanine racemase C-terminal domain-like"/>
    <property type="match status" value="1"/>
</dbReference>
<dbReference type="HOGENOM" id="CLU_027243_1_0_6"/>
<evidence type="ECO:0000256" key="1">
    <source>
        <dbReference type="ARBA" id="ARBA00001933"/>
    </source>
</evidence>
<dbReference type="PROSITE" id="PS00879">
    <property type="entry name" value="ODR_DC_2_2"/>
    <property type="match status" value="1"/>
</dbReference>
<dbReference type="GO" id="GO:0033388">
    <property type="term" value="P:putrescine biosynthetic process from arginine"/>
    <property type="evidence" value="ECO:0007669"/>
    <property type="project" value="UniProtKB-ARBA"/>
</dbReference>
<comment type="catalytic activity">
    <reaction evidence="12">
        <text>L-arginine + H(+) = agmatine + CO2</text>
        <dbReference type="Rhea" id="RHEA:17641"/>
        <dbReference type="ChEBI" id="CHEBI:15378"/>
        <dbReference type="ChEBI" id="CHEBI:16526"/>
        <dbReference type="ChEBI" id="CHEBI:32682"/>
        <dbReference type="ChEBI" id="CHEBI:58145"/>
        <dbReference type="EC" id="4.1.1.19"/>
    </reaction>
</comment>
<evidence type="ECO:0000313" key="19">
    <source>
        <dbReference type="Proteomes" id="UP000006735"/>
    </source>
</evidence>
<dbReference type="EC" id="4.1.1.19" evidence="12"/>
<keyword evidence="10 12" id="KW-0620">Polyamine biosynthesis</keyword>
<comment type="pathway">
    <text evidence="12">Amine and polyamine biosynthesis; agmatine biosynthesis; agmatine from L-arginine: step 1/1.</text>
</comment>
<evidence type="ECO:0000256" key="11">
    <source>
        <dbReference type="ARBA" id="ARBA00023239"/>
    </source>
</evidence>
<evidence type="ECO:0000256" key="14">
    <source>
        <dbReference type="PIRSR" id="PIRSR600183-50"/>
    </source>
</evidence>
<dbReference type="InterPro" id="IPR000183">
    <property type="entry name" value="Orn/DAP/Arg_de-COase"/>
</dbReference>
<dbReference type="GO" id="GO:0046872">
    <property type="term" value="F:metal ion binding"/>
    <property type="evidence" value="ECO:0007669"/>
    <property type="project" value="UniProtKB-KW"/>
</dbReference>
<feature type="modified residue" description="N6-(pyridoxal phosphate)lysine" evidence="12 13">
    <location>
        <position position="116"/>
    </location>
</feature>
<proteinExistence type="inferred from homology"/>
<reference evidence="18 19" key="1">
    <citation type="journal article" date="2005" name="Nucleic Acids Res.">
        <title>The genome sequence of Xanthomonas oryzae pathovar oryzae KACC10331, the bacterial blight pathogen of rice.</title>
        <authorList>
            <person name="Lee B.M."/>
            <person name="Park Y.J."/>
            <person name="Park D.S."/>
            <person name="Kang H.W."/>
            <person name="Kim J.G."/>
            <person name="Song E.S."/>
            <person name="Park I.C."/>
            <person name="Yoon U.H."/>
            <person name="Hahn J.H."/>
            <person name="Koo B.S."/>
            <person name="Lee G.B."/>
            <person name="Kim H."/>
            <person name="Park H.S."/>
            <person name="Yoon K.O."/>
            <person name="Kim J.H."/>
            <person name="Jung C.H."/>
            <person name="Koh N.H."/>
            <person name="Seo J.S."/>
            <person name="Go S.J."/>
        </authorList>
    </citation>
    <scope>NUCLEOTIDE SEQUENCE [LARGE SCALE GENOMIC DNA]</scope>
    <source>
        <strain evidence="19">KACC10331 / KXO85</strain>
    </source>
</reference>
<evidence type="ECO:0000313" key="18">
    <source>
        <dbReference type="EMBL" id="AAW73474.1"/>
    </source>
</evidence>
<dbReference type="PIRSF" id="PIRSF001336">
    <property type="entry name" value="Arg_decrbxlase"/>
    <property type="match status" value="1"/>
</dbReference>
<comment type="cofactor">
    <cofactor evidence="1 12 13">
        <name>pyridoxal 5'-phosphate</name>
        <dbReference type="ChEBI" id="CHEBI:597326"/>
    </cofactor>
</comment>
<dbReference type="EMBL" id="AE013598">
    <property type="protein sequence ID" value="AAW73474.1"/>
    <property type="molecule type" value="Genomic_DNA"/>
</dbReference>
<feature type="domain" description="Arginine decarboxylase C-terminal helical" evidence="17">
    <location>
        <begin position="593"/>
        <end position="639"/>
    </location>
</feature>
<dbReference type="PRINTS" id="PR01180">
    <property type="entry name" value="ARGDCRBXLASE"/>
</dbReference>
<evidence type="ECO:0000259" key="17">
    <source>
        <dbReference type="Pfam" id="PF17944"/>
    </source>
</evidence>
<dbReference type="HAMAP" id="MF_01417">
    <property type="entry name" value="SpeA"/>
    <property type="match status" value="1"/>
</dbReference>
<dbReference type="FunFam" id="1.20.58.930:FF:000004">
    <property type="entry name" value="Biosynthetic arginine decarboxylase"/>
    <property type="match status" value="1"/>
</dbReference>
<feature type="domain" description="Orn/DAP/Arg decarboxylase 2 N-terminal" evidence="15">
    <location>
        <begin position="91"/>
        <end position="356"/>
    </location>
</feature>
<dbReference type="InterPro" id="IPR022657">
    <property type="entry name" value="De-COase2_CS"/>
</dbReference>
<dbReference type="GO" id="GO:0008295">
    <property type="term" value="P:spermidine biosynthetic process"/>
    <property type="evidence" value="ECO:0007669"/>
    <property type="project" value="UniProtKB-UniRule"/>
</dbReference>
<dbReference type="Gene3D" id="1.10.287.3440">
    <property type="match status" value="1"/>
</dbReference>
<evidence type="ECO:0000256" key="12">
    <source>
        <dbReference type="HAMAP-Rule" id="MF_01417"/>
    </source>
</evidence>
<gene>
    <name evidence="12 18" type="primary">speA</name>
    <name evidence="18" type="ordered locus">XOO0220</name>
</gene>
<evidence type="ECO:0000256" key="3">
    <source>
        <dbReference type="ARBA" id="ARBA00002257"/>
    </source>
</evidence>
<dbReference type="CDD" id="cd06830">
    <property type="entry name" value="PLPDE_III_ADC"/>
    <property type="match status" value="1"/>
</dbReference>
<comment type="function">
    <text evidence="3 12">Catalyzes the biosynthesis of agmatine from arginine.</text>
</comment>
<keyword evidence="5 12" id="KW-0479">Metal-binding</keyword>
<dbReference type="Pfam" id="PF02784">
    <property type="entry name" value="Orn_Arg_deC_N"/>
    <property type="match status" value="1"/>
</dbReference>
<evidence type="ECO:0000256" key="6">
    <source>
        <dbReference type="ARBA" id="ARBA00022793"/>
    </source>
</evidence>
<dbReference type="Gene3D" id="3.20.20.10">
    <property type="entry name" value="Alanine racemase"/>
    <property type="match status" value="1"/>
</dbReference>
<dbReference type="InterPro" id="IPR002985">
    <property type="entry name" value="Arg_decrbxlase"/>
</dbReference>
<feature type="domain" description="Arginine decarboxylase helical bundle" evidence="16">
    <location>
        <begin position="381"/>
        <end position="463"/>
    </location>
</feature>
<dbReference type="InterPro" id="IPR029066">
    <property type="entry name" value="PLP-binding_barrel"/>
</dbReference>
<dbReference type="InterPro" id="IPR009006">
    <property type="entry name" value="Ala_racemase/Decarboxylase_C"/>
</dbReference>
<dbReference type="NCBIfam" id="TIGR01273">
    <property type="entry name" value="speA"/>
    <property type="match status" value="1"/>
</dbReference>
<dbReference type="Pfam" id="PF17944">
    <property type="entry name" value="Arg_decarbox_C"/>
    <property type="match status" value="1"/>
</dbReference>
<evidence type="ECO:0000256" key="2">
    <source>
        <dbReference type="ARBA" id="ARBA00001946"/>
    </source>
</evidence>
<dbReference type="GO" id="GO:0008792">
    <property type="term" value="F:arginine decarboxylase activity"/>
    <property type="evidence" value="ECO:0007669"/>
    <property type="project" value="UniProtKB-UniRule"/>
</dbReference>
<evidence type="ECO:0000256" key="5">
    <source>
        <dbReference type="ARBA" id="ARBA00022723"/>
    </source>
</evidence>
<dbReference type="NCBIfam" id="NF003763">
    <property type="entry name" value="PRK05354.1"/>
    <property type="match status" value="1"/>
</dbReference>
<dbReference type="SUPFAM" id="SSF51419">
    <property type="entry name" value="PLP-binding barrel"/>
    <property type="match status" value="1"/>
</dbReference>
<evidence type="ECO:0000256" key="8">
    <source>
        <dbReference type="ARBA" id="ARBA00022898"/>
    </source>
</evidence>
<evidence type="ECO:0000256" key="10">
    <source>
        <dbReference type="ARBA" id="ARBA00023115"/>
    </source>
</evidence>
<dbReference type="GO" id="GO:0006527">
    <property type="term" value="P:L-arginine catabolic process"/>
    <property type="evidence" value="ECO:0007669"/>
    <property type="project" value="InterPro"/>
</dbReference>
<keyword evidence="11 12" id="KW-0456">Lyase</keyword>
<dbReference type="PANTHER" id="PTHR43295:SF9">
    <property type="entry name" value="BIOSYNTHETIC ARGININE DECARBOXYLASE"/>
    <property type="match status" value="1"/>
</dbReference>
<keyword evidence="7 12" id="KW-0460">Magnesium</keyword>
<evidence type="ECO:0000259" key="15">
    <source>
        <dbReference type="Pfam" id="PF02784"/>
    </source>
</evidence>
<keyword evidence="19" id="KW-1185">Reference proteome</keyword>
<comment type="similarity">
    <text evidence="4 12">Belongs to the Orn/Lys/Arg decarboxylase class-II family. SpeA subfamily.</text>
</comment>
<dbReference type="AlphaFoldDB" id="Q5H6E6"/>
<evidence type="ECO:0000256" key="9">
    <source>
        <dbReference type="ARBA" id="ARBA00023066"/>
    </source>
</evidence>
<dbReference type="STRING" id="291331.XOO0220"/>
<evidence type="ECO:0000256" key="7">
    <source>
        <dbReference type="ARBA" id="ARBA00022842"/>
    </source>
</evidence>
<dbReference type="InterPro" id="IPR041128">
    <property type="entry name" value="Arg_decarbox_C"/>
</dbReference>
<accession>Q5H6E6</accession>
<name>Q5H6E6_XANOR</name>
<evidence type="ECO:0000259" key="16">
    <source>
        <dbReference type="Pfam" id="PF17810"/>
    </source>
</evidence>
<organism evidence="18 19">
    <name type="scientific">Xanthomonas oryzae pv. oryzae (strain KACC10331 / KXO85)</name>
    <dbReference type="NCBI Taxonomy" id="291331"/>
    <lineage>
        <taxon>Bacteria</taxon>
        <taxon>Pseudomonadati</taxon>
        <taxon>Pseudomonadota</taxon>
        <taxon>Gammaproteobacteria</taxon>
        <taxon>Lysobacterales</taxon>
        <taxon>Lysobacteraceae</taxon>
        <taxon>Xanthomonas</taxon>
    </lineage>
</organism>
<dbReference type="InterPro" id="IPR040634">
    <property type="entry name" value="Arg_decarb_HB"/>
</dbReference>
<dbReference type="PANTHER" id="PTHR43295">
    <property type="entry name" value="ARGININE DECARBOXYLASE"/>
    <property type="match status" value="1"/>
</dbReference>